<feature type="short sequence motif" description="'KMSKS' region" evidence="8">
    <location>
        <begin position="236"/>
        <end position="240"/>
    </location>
</feature>
<keyword evidence="12" id="KW-1185">Reference proteome</keyword>
<organism evidence="11 12">
    <name type="scientific">Henriciella mobilis</name>
    <dbReference type="NCBI Taxonomy" id="2305467"/>
    <lineage>
        <taxon>Bacteria</taxon>
        <taxon>Pseudomonadati</taxon>
        <taxon>Pseudomonadota</taxon>
        <taxon>Alphaproteobacteria</taxon>
        <taxon>Hyphomonadales</taxon>
        <taxon>Hyphomonadaceae</taxon>
        <taxon>Henriciella</taxon>
    </lineage>
</organism>
<feature type="binding site" evidence="8">
    <location>
        <position position="176"/>
    </location>
    <ligand>
        <name>L-tyrosine</name>
        <dbReference type="ChEBI" id="CHEBI:58315"/>
    </ligand>
</feature>
<dbReference type="Gene3D" id="1.10.240.10">
    <property type="entry name" value="Tyrosyl-Transfer RNA Synthetase"/>
    <property type="match status" value="1"/>
</dbReference>
<name>A0A399REZ2_9PROT</name>
<feature type="binding site" evidence="8">
    <location>
        <position position="39"/>
    </location>
    <ligand>
        <name>L-tyrosine</name>
        <dbReference type="ChEBI" id="CHEBI:58315"/>
    </ligand>
</feature>
<dbReference type="GO" id="GO:0006437">
    <property type="term" value="P:tyrosyl-tRNA aminoacylation"/>
    <property type="evidence" value="ECO:0007669"/>
    <property type="project" value="UniProtKB-UniRule"/>
</dbReference>
<dbReference type="CDD" id="cd00805">
    <property type="entry name" value="TyrRS_core"/>
    <property type="match status" value="1"/>
</dbReference>
<dbReference type="SUPFAM" id="SSF55174">
    <property type="entry name" value="Alpha-L RNA-binding motif"/>
    <property type="match status" value="1"/>
</dbReference>
<evidence type="ECO:0000313" key="12">
    <source>
        <dbReference type="Proteomes" id="UP000266385"/>
    </source>
</evidence>
<evidence type="ECO:0000256" key="9">
    <source>
        <dbReference type="PROSITE-ProRule" id="PRU00182"/>
    </source>
</evidence>
<dbReference type="GO" id="GO:0005829">
    <property type="term" value="C:cytosol"/>
    <property type="evidence" value="ECO:0007669"/>
    <property type="project" value="TreeGrafter"/>
</dbReference>
<evidence type="ECO:0000256" key="3">
    <source>
        <dbReference type="ARBA" id="ARBA00022840"/>
    </source>
</evidence>
<evidence type="ECO:0000256" key="2">
    <source>
        <dbReference type="ARBA" id="ARBA00022741"/>
    </source>
</evidence>
<keyword evidence="5 8" id="KW-0648">Protein biosynthesis</keyword>
<feature type="binding site" evidence="8">
    <location>
        <position position="239"/>
    </location>
    <ligand>
        <name>ATP</name>
        <dbReference type="ChEBI" id="CHEBI:30616"/>
    </ligand>
</feature>
<dbReference type="InterPro" id="IPR014729">
    <property type="entry name" value="Rossmann-like_a/b/a_fold"/>
</dbReference>
<dbReference type="InterPro" id="IPR002305">
    <property type="entry name" value="aa-tRNA-synth_Ic"/>
</dbReference>
<dbReference type="Proteomes" id="UP000266385">
    <property type="component" value="Unassembled WGS sequence"/>
</dbReference>
<keyword evidence="6 8" id="KW-0030">Aminoacyl-tRNA synthetase</keyword>
<comment type="catalytic activity">
    <reaction evidence="7 8">
        <text>tRNA(Tyr) + L-tyrosine + ATP = L-tyrosyl-tRNA(Tyr) + AMP + diphosphate + H(+)</text>
        <dbReference type="Rhea" id="RHEA:10220"/>
        <dbReference type="Rhea" id="RHEA-COMP:9706"/>
        <dbReference type="Rhea" id="RHEA-COMP:9707"/>
        <dbReference type="ChEBI" id="CHEBI:15378"/>
        <dbReference type="ChEBI" id="CHEBI:30616"/>
        <dbReference type="ChEBI" id="CHEBI:33019"/>
        <dbReference type="ChEBI" id="CHEBI:58315"/>
        <dbReference type="ChEBI" id="CHEBI:78442"/>
        <dbReference type="ChEBI" id="CHEBI:78536"/>
        <dbReference type="ChEBI" id="CHEBI:456215"/>
        <dbReference type="EC" id="6.1.1.1"/>
    </reaction>
</comment>
<feature type="binding site" evidence="8">
    <location>
        <position position="180"/>
    </location>
    <ligand>
        <name>L-tyrosine</name>
        <dbReference type="ChEBI" id="CHEBI:58315"/>
    </ligand>
</feature>
<dbReference type="GO" id="GO:0005524">
    <property type="term" value="F:ATP binding"/>
    <property type="evidence" value="ECO:0007669"/>
    <property type="project" value="UniProtKB-UniRule"/>
</dbReference>
<dbReference type="NCBIfam" id="TIGR00234">
    <property type="entry name" value="tyrS"/>
    <property type="match status" value="1"/>
</dbReference>
<evidence type="ECO:0000259" key="10">
    <source>
        <dbReference type="Pfam" id="PF22421"/>
    </source>
</evidence>
<dbReference type="OrthoDB" id="9804243at2"/>
<dbReference type="EC" id="6.1.1.1" evidence="8"/>
<dbReference type="GO" id="GO:0003723">
    <property type="term" value="F:RNA binding"/>
    <property type="evidence" value="ECO:0007669"/>
    <property type="project" value="UniProtKB-KW"/>
</dbReference>
<proteinExistence type="inferred from homology"/>
<dbReference type="SUPFAM" id="SSF52374">
    <property type="entry name" value="Nucleotidylyl transferase"/>
    <property type="match status" value="1"/>
</dbReference>
<evidence type="ECO:0000256" key="1">
    <source>
        <dbReference type="ARBA" id="ARBA00022598"/>
    </source>
</evidence>
<dbReference type="GO" id="GO:0004831">
    <property type="term" value="F:tyrosine-tRNA ligase activity"/>
    <property type="evidence" value="ECO:0007669"/>
    <property type="project" value="UniProtKB-UniRule"/>
</dbReference>
<dbReference type="PANTHER" id="PTHR11766">
    <property type="entry name" value="TYROSYL-TRNA SYNTHETASE"/>
    <property type="match status" value="1"/>
</dbReference>
<dbReference type="Gene3D" id="3.10.290.10">
    <property type="entry name" value="RNA-binding S4 domain"/>
    <property type="match status" value="1"/>
</dbReference>
<dbReference type="Gene3D" id="3.40.50.620">
    <property type="entry name" value="HUPs"/>
    <property type="match status" value="1"/>
</dbReference>
<dbReference type="HAMAP" id="MF_02006">
    <property type="entry name" value="Tyr_tRNA_synth_type1"/>
    <property type="match status" value="1"/>
</dbReference>
<dbReference type="InterPro" id="IPR036986">
    <property type="entry name" value="S4_RNA-bd_sf"/>
</dbReference>
<keyword evidence="2 8" id="KW-0547">Nucleotide-binding</keyword>
<evidence type="ECO:0000256" key="7">
    <source>
        <dbReference type="ARBA" id="ARBA00048248"/>
    </source>
</evidence>
<comment type="subunit">
    <text evidence="8">Homodimer.</text>
</comment>
<dbReference type="InterPro" id="IPR024088">
    <property type="entry name" value="Tyr-tRNA-ligase_bac-type"/>
</dbReference>
<dbReference type="CDD" id="cd00165">
    <property type="entry name" value="S4"/>
    <property type="match status" value="1"/>
</dbReference>
<protein>
    <recommendedName>
        <fullName evidence="8">Tyrosine--tRNA ligase</fullName>
        <ecNumber evidence="8">6.1.1.1</ecNumber>
    </recommendedName>
    <alternativeName>
        <fullName evidence="8">Tyrosyl-tRNA synthetase</fullName>
        <shortName evidence="8">TyrRS</shortName>
    </alternativeName>
</protein>
<evidence type="ECO:0000256" key="4">
    <source>
        <dbReference type="ARBA" id="ARBA00022884"/>
    </source>
</evidence>
<evidence type="ECO:0000313" key="11">
    <source>
        <dbReference type="EMBL" id="RIJ28139.1"/>
    </source>
</evidence>
<accession>A0A399REZ2</accession>
<sequence>MSQFKSEFLTTLEERGFTKQITHPEALDEYCASGTPIAYIGFDATADSLHVGSLLQIMMLRHLQKSGGKPIVLMGGGTTKIGDPTDKEKSRPLLTNEQINANIAGIRKAFEPFLTFGDGPTDAIIVNNADWLDRLGYIEVLREIGVHFTINTMVKQDTVARRLANEQPYTFLEFNYLLLQSYDFLELFRRHDCRLQLGGSDQWGNILGGVDLVHKADGGEAYGLTAHLITTASGGKMGKTADGAVWLNADRRSPYEYWQFWRNTEDADVGRFLRLFTDLTIEEIERLEGLEGAEINSAKIALANAATTLLHGADAAAEAERAAQAVFGAGNSDEALPTAEVSRASLDDGILVAAAFTEAGLSQSNGEARRLIKQGAARVNDIVVSDQNAVLTSADISDNGSIKLSAGKKRHALIKPV</sequence>
<gene>
    <name evidence="8" type="primary">tyrS</name>
    <name evidence="11" type="ORF">D1223_12045</name>
</gene>
<dbReference type="PRINTS" id="PR01040">
    <property type="entry name" value="TRNASYNTHTYR"/>
</dbReference>
<dbReference type="PANTHER" id="PTHR11766:SF0">
    <property type="entry name" value="TYROSINE--TRNA LIGASE, MITOCHONDRIAL"/>
    <property type="match status" value="1"/>
</dbReference>
<keyword evidence="3 8" id="KW-0067">ATP-binding</keyword>
<keyword evidence="4 9" id="KW-0694">RNA-binding</keyword>
<dbReference type="InterPro" id="IPR054608">
    <property type="entry name" value="SYY-like_C"/>
</dbReference>
<reference evidence="11 12" key="1">
    <citation type="submission" date="2018-08" db="EMBL/GenBank/DDBJ databases">
        <title>Henriciella mobilis sp. nov., isolated from seawater.</title>
        <authorList>
            <person name="Cheng H."/>
            <person name="Wu Y.-H."/>
            <person name="Xu X.-W."/>
            <person name="Guo L.-L."/>
        </authorList>
    </citation>
    <scope>NUCLEOTIDE SEQUENCE [LARGE SCALE GENOMIC DNA]</scope>
    <source>
        <strain evidence="11 12">JN25</strain>
    </source>
</reference>
<dbReference type="EMBL" id="QWFX01000013">
    <property type="protein sequence ID" value="RIJ28139.1"/>
    <property type="molecule type" value="Genomic_DNA"/>
</dbReference>
<dbReference type="Pfam" id="PF00579">
    <property type="entry name" value="tRNA-synt_1b"/>
    <property type="match status" value="1"/>
</dbReference>
<keyword evidence="1 8" id="KW-0436">Ligase</keyword>
<keyword evidence="8" id="KW-0963">Cytoplasm</keyword>
<comment type="subcellular location">
    <subcellularLocation>
        <location evidence="8">Cytoplasm</location>
    </subcellularLocation>
</comment>
<comment type="similarity">
    <text evidence="8">Belongs to the class-I aminoacyl-tRNA synthetase family. TyrS type 1 subfamily.</text>
</comment>
<evidence type="ECO:0000256" key="6">
    <source>
        <dbReference type="ARBA" id="ARBA00023146"/>
    </source>
</evidence>
<feature type="domain" description="Tyrosine--tRNA ligase SYY-like C-terminal" evidence="10">
    <location>
        <begin position="349"/>
        <end position="414"/>
    </location>
</feature>
<dbReference type="InterPro" id="IPR002307">
    <property type="entry name" value="Tyr-tRNA-ligase"/>
</dbReference>
<dbReference type="InterPro" id="IPR024107">
    <property type="entry name" value="Tyr-tRNA-ligase_bac_1"/>
</dbReference>
<comment type="caution">
    <text evidence="11">The sequence shown here is derived from an EMBL/GenBank/DDBJ whole genome shotgun (WGS) entry which is preliminary data.</text>
</comment>
<dbReference type="FunFam" id="1.10.240.10:FF:000001">
    <property type="entry name" value="Tyrosine--tRNA ligase"/>
    <property type="match status" value="1"/>
</dbReference>
<feature type="short sequence motif" description="'HIGH' region" evidence="8">
    <location>
        <begin position="44"/>
        <end position="53"/>
    </location>
</feature>
<evidence type="ECO:0000256" key="8">
    <source>
        <dbReference type="HAMAP-Rule" id="MF_02006"/>
    </source>
</evidence>
<dbReference type="RefSeq" id="WP_119376674.1">
    <property type="nucleotide sequence ID" value="NZ_QWFX01000013.1"/>
</dbReference>
<dbReference type="PROSITE" id="PS50889">
    <property type="entry name" value="S4"/>
    <property type="match status" value="1"/>
</dbReference>
<dbReference type="AlphaFoldDB" id="A0A399REZ2"/>
<evidence type="ECO:0000256" key="5">
    <source>
        <dbReference type="ARBA" id="ARBA00022917"/>
    </source>
</evidence>
<dbReference type="Pfam" id="PF22421">
    <property type="entry name" value="SYY_C-terminal"/>
    <property type="match status" value="1"/>
</dbReference>
<comment type="function">
    <text evidence="8">Catalyzes the attachment of tyrosine to tRNA(Tyr) in a two-step reaction: tyrosine is first activated by ATP to form Tyr-AMP and then transferred to the acceptor end of tRNA(Tyr).</text>
</comment>